<evidence type="ECO:0000259" key="7">
    <source>
        <dbReference type="PROSITE" id="PS50157"/>
    </source>
</evidence>
<dbReference type="GO" id="GO:0005694">
    <property type="term" value="C:chromosome"/>
    <property type="evidence" value="ECO:0007669"/>
    <property type="project" value="UniProtKB-ARBA"/>
</dbReference>
<evidence type="ECO:0000313" key="10">
    <source>
        <dbReference type="Proteomes" id="UP000274756"/>
    </source>
</evidence>
<evidence type="ECO:0000256" key="6">
    <source>
        <dbReference type="SAM" id="MobiDB-lite"/>
    </source>
</evidence>
<dbReference type="Pfam" id="PF00096">
    <property type="entry name" value="zf-C2H2"/>
    <property type="match status" value="1"/>
</dbReference>
<dbReference type="AlphaFoldDB" id="A0A158Q2Z8"/>
<dbReference type="GO" id="GO:0045893">
    <property type="term" value="P:positive regulation of DNA-templated transcription"/>
    <property type="evidence" value="ECO:0007669"/>
    <property type="project" value="UniProtKB-ARBA"/>
</dbReference>
<dbReference type="PROSITE" id="PS50157">
    <property type="entry name" value="ZINC_FINGER_C2H2_2"/>
    <property type="match status" value="2"/>
</dbReference>
<protein>
    <submittedName>
        <fullName evidence="11">C2H2-type domain-containing protein</fullName>
    </submittedName>
</protein>
<dbReference type="PROSITE" id="PS00028">
    <property type="entry name" value="ZINC_FINGER_C2H2_1"/>
    <property type="match status" value="2"/>
</dbReference>
<evidence type="ECO:0000313" key="11">
    <source>
        <dbReference type="WBParaSite" id="DME_0000125501-mRNA-1"/>
    </source>
</evidence>
<dbReference type="InterPro" id="IPR013087">
    <property type="entry name" value="Znf_C2H2_type"/>
</dbReference>
<keyword evidence="4" id="KW-0862">Zinc</keyword>
<sequence>MEIDIKNEETSADQEKNIDELRSPSPSESVNNTDLVYSCNDLTNADKPYTCMHTNCHKRFANKFLLKKHQFIHTGLRPHRCPFCGKRFNRKDNLLRHKKTHIANALAPDINELSGEDFLLQMNSDKPLLQLNNEADQEEDL</sequence>
<dbReference type="PANTHER" id="PTHR23235:SF178">
    <property type="entry name" value="C2H2-TYPE DOMAIN-CONTAINING PROTEIN-RELATED"/>
    <property type="match status" value="1"/>
</dbReference>
<dbReference type="EMBL" id="UYYG01001153">
    <property type="protein sequence ID" value="VDN55642.1"/>
    <property type="molecule type" value="Genomic_DNA"/>
</dbReference>
<organism evidence="9 11">
    <name type="scientific">Dracunculus medinensis</name>
    <name type="common">Guinea worm</name>
    <dbReference type="NCBI Taxonomy" id="318479"/>
    <lineage>
        <taxon>Eukaryota</taxon>
        <taxon>Metazoa</taxon>
        <taxon>Ecdysozoa</taxon>
        <taxon>Nematoda</taxon>
        <taxon>Chromadorea</taxon>
        <taxon>Rhabditida</taxon>
        <taxon>Spirurina</taxon>
        <taxon>Dracunculoidea</taxon>
        <taxon>Dracunculidae</taxon>
        <taxon>Dracunculus</taxon>
    </lineage>
</organism>
<dbReference type="PANTHER" id="PTHR23235">
    <property type="entry name" value="KRUEPPEL-LIKE TRANSCRIPTION FACTOR"/>
    <property type="match status" value="1"/>
</dbReference>
<dbReference type="SMART" id="SM00355">
    <property type="entry name" value="ZnF_C2H2"/>
    <property type="match status" value="2"/>
</dbReference>
<feature type="compositionally biased region" description="Basic and acidic residues" evidence="6">
    <location>
        <begin position="1"/>
        <end position="22"/>
    </location>
</feature>
<dbReference type="Gene3D" id="3.30.160.60">
    <property type="entry name" value="Classic Zinc Finger"/>
    <property type="match status" value="2"/>
</dbReference>
<evidence type="ECO:0000256" key="2">
    <source>
        <dbReference type="ARBA" id="ARBA00022737"/>
    </source>
</evidence>
<keyword evidence="1" id="KW-0479">Metal-binding</keyword>
<name>A0A158Q2Z8_DRAME</name>
<feature type="region of interest" description="Disordered" evidence="6">
    <location>
        <begin position="1"/>
        <end position="29"/>
    </location>
</feature>
<reference evidence="8 10" key="2">
    <citation type="submission" date="2018-11" db="EMBL/GenBank/DDBJ databases">
        <authorList>
            <consortium name="Pathogen Informatics"/>
        </authorList>
    </citation>
    <scope>NUCLEOTIDE SEQUENCE [LARGE SCALE GENOMIC DNA]</scope>
</reference>
<dbReference type="GO" id="GO:0000981">
    <property type="term" value="F:DNA-binding transcription factor activity, RNA polymerase II-specific"/>
    <property type="evidence" value="ECO:0007669"/>
    <property type="project" value="TreeGrafter"/>
</dbReference>
<feature type="domain" description="C2H2-type" evidence="7">
    <location>
        <begin position="49"/>
        <end position="78"/>
    </location>
</feature>
<dbReference type="InterPro" id="IPR036236">
    <property type="entry name" value="Znf_C2H2_sf"/>
</dbReference>
<dbReference type="Proteomes" id="UP000038040">
    <property type="component" value="Unplaced"/>
</dbReference>
<dbReference type="Proteomes" id="UP000274756">
    <property type="component" value="Unassembled WGS sequence"/>
</dbReference>
<evidence type="ECO:0000313" key="8">
    <source>
        <dbReference type="EMBL" id="VDN55642.1"/>
    </source>
</evidence>
<dbReference type="OrthoDB" id="654211at2759"/>
<feature type="domain" description="C2H2-type" evidence="7">
    <location>
        <begin position="79"/>
        <end position="101"/>
    </location>
</feature>
<evidence type="ECO:0000313" key="9">
    <source>
        <dbReference type="Proteomes" id="UP000038040"/>
    </source>
</evidence>
<accession>A0A158Q2Z8</accession>
<evidence type="ECO:0000256" key="3">
    <source>
        <dbReference type="ARBA" id="ARBA00022771"/>
    </source>
</evidence>
<dbReference type="GO" id="GO:0008270">
    <property type="term" value="F:zinc ion binding"/>
    <property type="evidence" value="ECO:0007669"/>
    <property type="project" value="UniProtKB-KW"/>
</dbReference>
<reference evidence="11" key="1">
    <citation type="submission" date="2016-04" db="UniProtKB">
        <authorList>
            <consortium name="WormBaseParasite"/>
        </authorList>
    </citation>
    <scope>IDENTIFICATION</scope>
</reference>
<dbReference type="FunFam" id="3.30.160.60:FF:001732">
    <property type="entry name" value="Zgc:162936"/>
    <property type="match status" value="1"/>
</dbReference>
<evidence type="ECO:0000256" key="4">
    <source>
        <dbReference type="ARBA" id="ARBA00022833"/>
    </source>
</evidence>
<gene>
    <name evidence="8" type="ORF">DME_LOCUS5615</name>
</gene>
<keyword evidence="3 5" id="KW-0863">Zinc-finger</keyword>
<dbReference type="SUPFAM" id="SSF57667">
    <property type="entry name" value="beta-beta-alpha zinc fingers"/>
    <property type="match status" value="1"/>
</dbReference>
<proteinExistence type="predicted"/>
<keyword evidence="10" id="KW-1185">Reference proteome</keyword>
<evidence type="ECO:0000256" key="1">
    <source>
        <dbReference type="ARBA" id="ARBA00022723"/>
    </source>
</evidence>
<keyword evidence="2" id="KW-0677">Repeat</keyword>
<evidence type="ECO:0000256" key="5">
    <source>
        <dbReference type="PROSITE-ProRule" id="PRU00042"/>
    </source>
</evidence>
<dbReference type="WBParaSite" id="DME_0000125501-mRNA-1">
    <property type="protein sequence ID" value="DME_0000125501-mRNA-1"/>
    <property type="gene ID" value="DME_0000125501"/>
</dbReference>
<dbReference type="GO" id="GO:0000978">
    <property type="term" value="F:RNA polymerase II cis-regulatory region sequence-specific DNA binding"/>
    <property type="evidence" value="ECO:0007669"/>
    <property type="project" value="TreeGrafter"/>
</dbReference>
<dbReference type="STRING" id="318479.A0A158Q2Z8"/>